<dbReference type="GO" id="GO:0006508">
    <property type="term" value="P:proteolysis"/>
    <property type="evidence" value="ECO:0007669"/>
    <property type="project" value="UniProtKB-KW"/>
</dbReference>
<dbReference type="PANTHER" id="PTHR10410">
    <property type="entry name" value="EUKARYOTIC TRANSLATION INITIATION FACTOR 3 -RELATED"/>
    <property type="match status" value="1"/>
</dbReference>
<dbReference type="EMBL" id="HG671150">
    <property type="protein sequence ID" value="CDI80182.1"/>
    <property type="molecule type" value="Genomic_DNA"/>
</dbReference>
<reference evidence="9" key="2">
    <citation type="submission" date="2013-10" db="EMBL/GenBank/DDBJ databases">
        <authorList>
            <person name="Aslett M."/>
        </authorList>
    </citation>
    <scope>NUCLEOTIDE SEQUENCE</scope>
    <source>
        <strain evidence="9">Houghton</strain>
    </source>
</reference>
<keyword evidence="5 9" id="KW-0647">Proteasome</keyword>
<sequence length="381" mass="40870">MLKHGRAGVPMEVMGLMLGEFIDDFTVRVVDVFSMPQSGNSVSIEAVDYVYQTEMLDQLKRTGRPEMVVGFAAPAAALAAAAAAADYAADYDDYDDAAAADYDDYDDAAADYDDAAAAADYDADYDDYDDAAAAADYEDVAAAADYEDVAAAADYDDVAADCNSVSIEAVDYVYQTEMLDQLKRTGRPEMVVGFAAPAAALAAAAAAADYAADYDDYDDAAAADYDDYDDAAADYDDAAAAADYDADYDDYDDAAAAADYEDVAAAADYEDVAAAADYDDVAADCDDQSFEQLNQRANDALKLQNFEEHHREREASVAALKDLSAKYISMIEEEIKKKPEQLLVDRAGQIDAKMRLQNTIDSLLTDTLLQNLGSMISTLAF</sequence>
<dbReference type="Proteomes" id="UP000018050">
    <property type="component" value="Unassembled WGS sequence"/>
</dbReference>
<feature type="domain" description="26S proteasome regulatory subunit RPN11 C-terminal" evidence="8">
    <location>
        <begin position="300"/>
        <end position="378"/>
    </location>
</feature>
<evidence type="ECO:0000259" key="7">
    <source>
        <dbReference type="Pfam" id="PF01398"/>
    </source>
</evidence>
<name>U6GKT9_EIMAC</name>
<evidence type="ECO:0000256" key="1">
    <source>
        <dbReference type="ARBA" id="ARBA00022670"/>
    </source>
</evidence>
<evidence type="ECO:0000313" key="10">
    <source>
        <dbReference type="Proteomes" id="UP000018050"/>
    </source>
</evidence>
<evidence type="ECO:0000256" key="4">
    <source>
        <dbReference type="ARBA" id="ARBA00022833"/>
    </source>
</evidence>
<gene>
    <name evidence="9" type="ORF">EAH_00013910</name>
</gene>
<dbReference type="AlphaFoldDB" id="U6GKT9"/>
<keyword evidence="4" id="KW-0862">Zinc</keyword>
<dbReference type="VEuPathDB" id="ToxoDB:EAH_00013910"/>
<dbReference type="GO" id="GO:0046872">
    <property type="term" value="F:metal ion binding"/>
    <property type="evidence" value="ECO:0007669"/>
    <property type="project" value="UniProtKB-KW"/>
</dbReference>
<evidence type="ECO:0000313" key="9">
    <source>
        <dbReference type="EMBL" id="CDI80182.1"/>
    </source>
</evidence>
<reference evidence="9" key="1">
    <citation type="submission" date="2013-10" db="EMBL/GenBank/DDBJ databases">
        <title>Genomic analysis of the causative agents of coccidiosis in chickens.</title>
        <authorList>
            <person name="Reid A.J."/>
            <person name="Blake D."/>
            <person name="Billington K."/>
            <person name="Browne H."/>
            <person name="Dunn M."/>
            <person name="Hung S."/>
            <person name="Kawahara F."/>
            <person name="Miranda-Saavedra D."/>
            <person name="Mourier T."/>
            <person name="Nagra H."/>
            <person name="Otto T.D."/>
            <person name="Rawlings N."/>
            <person name="Sanchez A."/>
            <person name="Sanders M."/>
            <person name="Subramaniam C."/>
            <person name="Tay Y."/>
            <person name="Dear P."/>
            <person name="Doerig C."/>
            <person name="Gruber A."/>
            <person name="Parkinson J."/>
            <person name="Shirley M."/>
            <person name="Wan K.L."/>
            <person name="Berriman M."/>
            <person name="Tomley F."/>
            <person name="Pain A."/>
        </authorList>
    </citation>
    <scope>NUCLEOTIDE SEQUENCE</scope>
    <source>
        <strain evidence="9">Houghton</strain>
    </source>
</reference>
<evidence type="ECO:0000259" key="8">
    <source>
        <dbReference type="Pfam" id="PF23594"/>
    </source>
</evidence>
<dbReference type="InterPro" id="IPR000555">
    <property type="entry name" value="JAMM/MPN+_dom"/>
</dbReference>
<dbReference type="MEROPS" id="M67.A11"/>
<evidence type="ECO:0000256" key="6">
    <source>
        <dbReference type="ARBA" id="ARBA00023049"/>
    </source>
</evidence>
<evidence type="ECO:0000256" key="2">
    <source>
        <dbReference type="ARBA" id="ARBA00022723"/>
    </source>
</evidence>
<protein>
    <submittedName>
        <fullName evidence="9">26S proteasome non-ATPase subunit, putative</fullName>
    </submittedName>
</protein>
<dbReference type="GO" id="GO:0008237">
    <property type="term" value="F:metallopeptidase activity"/>
    <property type="evidence" value="ECO:0007669"/>
    <property type="project" value="UniProtKB-KW"/>
</dbReference>
<evidence type="ECO:0000256" key="5">
    <source>
        <dbReference type="ARBA" id="ARBA00022942"/>
    </source>
</evidence>
<keyword evidence="10" id="KW-1185">Reference proteome</keyword>
<dbReference type="RefSeq" id="XP_013249830.1">
    <property type="nucleotide sequence ID" value="XM_013394376.1"/>
</dbReference>
<dbReference type="OrthoDB" id="605656at2759"/>
<dbReference type="GO" id="GO:0000502">
    <property type="term" value="C:proteasome complex"/>
    <property type="evidence" value="ECO:0007669"/>
    <property type="project" value="UniProtKB-KW"/>
</dbReference>
<dbReference type="Pfam" id="PF01398">
    <property type="entry name" value="JAB"/>
    <property type="match status" value="1"/>
</dbReference>
<evidence type="ECO:0000256" key="3">
    <source>
        <dbReference type="ARBA" id="ARBA00022801"/>
    </source>
</evidence>
<proteinExistence type="predicted"/>
<accession>U6GKT9</accession>
<organism evidence="9 10">
    <name type="scientific">Eimeria acervulina</name>
    <name type="common">Coccidian parasite</name>
    <dbReference type="NCBI Taxonomy" id="5801"/>
    <lineage>
        <taxon>Eukaryota</taxon>
        <taxon>Sar</taxon>
        <taxon>Alveolata</taxon>
        <taxon>Apicomplexa</taxon>
        <taxon>Conoidasida</taxon>
        <taxon>Coccidia</taxon>
        <taxon>Eucoccidiorida</taxon>
        <taxon>Eimeriorina</taxon>
        <taxon>Eimeriidae</taxon>
        <taxon>Eimeria</taxon>
    </lineage>
</organism>
<keyword evidence="2" id="KW-0479">Metal-binding</keyword>
<feature type="domain" description="JAB1/MPN/MOV34 metalloenzyme" evidence="7">
    <location>
        <begin position="1"/>
        <end position="71"/>
    </location>
</feature>
<dbReference type="GeneID" id="25269461"/>
<keyword evidence="3" id="KW-0378">Hydrolase</keyword>
<keyword evidence="1" id="KW-0645">Protease</keyword>
<dbReference type="Pfam" id="PF23594">
    <property type="entry name" value="RPN11_C"/>
    <property type="match status" value="1"/>
</dbReference>
<dbReference type="InterPro" id="IPR056263">
    <property type="entry name" value="RPN11_C"/>
</dbReference>
<dbReference type="Gene3D" id="3.40.140.10">
    <property type="entry name" value="Cytidine Deaminase, domain 2"/>
    <property type="match status" value="1"/>
</dbReference>
<keyword evidence="6" id="KW-0482">Metalloprotease</keyword>
<dbReference type="InterPro" id="IPR050242">
    <property type="entry name" value="JAMM_MPN+_peptidase_M67A"/>
</dbReference>